<dbReference type="EMBL" id="LIIK01000119">
    <property type="protein sequence ID" value="KQM08068.1"/>
    <property type="molecule type" value="Genomic_DNA"/>
</dbReference>
<organism evidence="1 2">
    <name type="scientific">Candidatus [Bacteroides] periocalifornicus</name>
    <dbReference type="NCBI Taxonomy" id="1702214"/>
    <lineage>
        <taxon>Bacteria</taxon>
        <taxon>Pseudomonadati</taxon>
        <taxon>Bacteroidota</taxon>
    </lineage>
</organism>
<dbReference type="Proteomes" id="UP000054172">
    <property type="component" value="Unassembled WGS sequence"/>
</dbReference>
<reference evidence="1" key="1">
    <citation type="submission" date="2015-08" db="EMBL/GenBank/DDBJ databases">
        <title>Candidatus Bacteriodes Periocalifornicus.</title>
        <authorList>
            <person name="McLean J.S."/>
            <person name="Kelley S."/>
        </authorList>
    </citation>
    <scope>NUCLEOTIDE SEQUENCE [LARGE SCALE GENOMIC DNA]</scope>
    <source>
        <strain evidence="1">12B</strain>
    </source>
</reference>
<gene>
    <name evidence="1" type="ORF">AL399_09375</name>
</gene>
<sequence length="73" mass="8407">MQGTIAPELGFRTEKKEVFNLKNTANINLMVGKNRALTILNKLELSTYGKEVHVSDGYVHIEYRNLLRPYIEL</sequence>
<protein>
    <submittedName>
        <fullName evidence="1">Uncharacterized protein</fullName>
    </submittedName>
</protein>
<dbReference type="AlphaFoldDB" id="A0A0Q4B5S0"/>
<evidence type="ECO:0000313" key="2">
    <source>
        <dbReference type="Proteomes" id="UP000054172"/>
    </source>
</evidence>
<name>A0A0Q4B5S0_9BACT</name>
<proteinExistence type="predicted"/>
<comment type="caution">
    <text evidence="1">The sequence shown here is derived from an EMBL/GenBank/DDBJ whole genome shotgun (WGS) entry which is preliminary data.</text>
</comment>
<keyword evidence="2" id="KW-1185">Reference proteome</keyword>
<evidence type="ECO:0000313" key="1">
    <source>
        <dbReference type="EMBL" id="KQM08068.1"/>
    </source>
</evidence>
<accession>A0A0Q4B5S0</accession>
<feature type="non-terminal residue" evidence="1">
    <location>
        <position position="73"/>
    </location>
</feature>